<evidence type="ECO:0000256" key="2">
    <source>
        <dbReference type="ARBA" id="ARBA00023163"/>
    </source>
</evidence>
<keyword evidence="5" id="KW-0472">Membrane</keyword>
<feature type="transmembrane region" description="Helical" evidence="5">
    <location>
        <begin position="90"/>
        <end position="113"/>
    </location>
</feature>
<keyword evidence="1" id="KW-0805">Transcription regulation</keyword>
<proteinExistence type="predicted"/>
<keyword evidence="3" id="KW-0539">Nucleus</keyword>
<dbReference type="Proteomes" id="UP000593567">
    <property type="component" value="Unassembled WGS sequence"/>
</dbReference>
<feature type="compositionally biased region" description="Polar residues" evidence="4">
    <location>
        <begin position="233"/>
        <end position="250"/>
    </location>
</feature>
<dbReference type="AlphaFoldDB" id="A0A7J7KF81"/>
<sequence length="259" mass="27597">MADDEQHVYENECNTNFCRPSQSRKKKRHSSTHSSRSRGYSGPYHPLSLPHGAQSISYYPLPGNTVSSQVPMILVPQENETGAAITCWDYLMWTLAILACFCGLILGLIPIILAGMKQGSFASAAGSADNPHIPSNSPQSPNSFGNAPPLPSQFGSPPPLSQFGFSQPLSNLGSPPPLSQFGSPPPPPLSNFGTPPPPSLYRGSHELSSHITAQTHYGVPVSFTSPPPAYGAVSSQHQSNPPSYSATEDQYSLEIDIGP</sequence>
<gene>
    <name evidence="7" type="ORF">EB796_004379</name>
</gene>
<accession>A0A7J7KF81</accession>
<organism evidence="7 8">
    <name type="scientific">Bugula neritina</name>
    <name type="common">Brown bryozoan</name>
    <name type="synonym">Sertularia neritina</name>
    <dbReference type="NCBI Taxonomy" id="10212"/>
    <lineage>
        <taxon>Eukaryota</taxon>
        <taxon>Metazoa</taxon>
        <taxon>Spiralia</taxon>
        <taxon>Lophotrochozoa</taxon>
        <taxon>Bryozoa</taxon>
        <taxon>Gymnolaemata</taxon>
        <taxon>Cheilostomatida</taxon>
        <taxon>Flustrina</taxon>
        <taxon>Buguloidea</taxon>
        <taxon>Bugulidae</taxon>
        <taxon>Bugula</taxon>
    </lineage>
</organism>
<evidence type="ECO:0000259" key="6">
    <source>
        <dbReference type="PROSITE" id="PS51516"/>
    </source>
</evidence>
<evidence type="ECO:0000256" key="5">
    <source>
        <dbReference type="SAM" id="Phobius"/>
    </source>
</evidence>
<comment type="caution">
    <text evidence="7">The sequence shown here is derived from an EMBL/GenBank/DDBJ whole genome shotgun (WGS) entry which is preliminary data.</text>
</comment>
<evidence type="ECO:0000256" key="1">
    <source>
        <dbReference type="ARBA" id="ARBA00023015"/>
    </source>
</evidence>
<keyword evidence="8" id="KW-1185">Reference proteome</keyword>
<feature type="compositionally biased region" description="Basic residues" evidence="4">
    <location>
        <begin position="22"/>
        <end position="31"/>
    </location>
</feature>
<dbReference type="PROSITE" id="PS51516">
    <property type="entry name" value="SOX_C"/>
    <property type="match status" value="1"/>
</dbReference>
<name>A0A7J7KF81_BUGNE</name>
<feature type="region of interest" description="Disordered" evidence="4">
    <location>
        <begin position="19"/>
        <end position="44"/>
    </location>
</feature>
<dbReference type="EMBL" id="VXIV02000590">
    <property type="protein sequence ID" value="KAF6037299.1"/>
    <property type="molecule type" value="Genomic_DNA"/>
</dbReference>
<feature type="compositionally biased region" description="Polar residues" evidence="4">
    <location>
        <begin position="133"/>
        <end position="145"/>
    </location>
</feature>
<keyword evidence="5" id="KW-0812">Transmembrane</keyword>
<feature type="compositionally biased region" description="Pro residues" evidence="4">
    <location>
        <begin position="174"/>
        <end position="199"/>
    </location>
</feature>
<protein>
    <recommendedName>
        <fullName evidence="6">Sox C-terminal domain-containing protein</fullName>
    </recommendedName>
</protein>
<keyword evidence="2" id="KW-0804">Transcription</keyword>
<dbReference type="InterPro" id="IPR021934">
    <property type="entry name" value="Sox_C"/>
</dbReference>
<reference evidence="7" key="1">
    <citation type="submission" date="2020-06" db="EMBL/GenBank/DDBJ databases">
        <title>Draft genome of Bugula neritina, a colonial animal packing powerful symbionts and potential medicines.</title>
        <authorList>
            <person name="Rayko M."/>
        </authorList>
    </citation>
    <scope>NUCLEOTIDE SEQUENCE [LARGE SCALE GENOMIC DNA]</scope>
    <source>
        <strain evidence="7">Kwan_BN1</strain>
    </source>
</reference>
<evidence type="ECO:0000256" key="3">
    <source>
        <dbReference type="ARBA" id="ARBA00023242"/>
    </source>
</evidence>
<evidence type="ECO:0000313" key="7">
    <source>
        <dbReference type="EMBL" id="KAF6037299.1"/>
    </source>
</evidence>
<feature type="region of interest" description="Disordered" evidence="4">
    <location>
        <begin position="174"/>
        <end position="259"/>
    </location>
</feature>
<keyword evidence="5" id="KW-1133">Transmembrane helix</keyword>
<evidence type="ECO:0000313" key="8">
    <source>
        <dbReference type="Proteomes" id="UP000593567"/>
    </source>
</evidence>
<feature type="domain" description="Sox C-terminal" evidence="6">
    <location>
        <begin position="185"/>
        <end position="259"/>
    </location>
</feature>
<evidence type="ECO:0000256" key="4">
    <source>
        <dbReference type="SAM" id="MobiDB-lite"/>
    </source>
</evidence>
<feature type="compositionally biased region" description="Pro residues" evidence="4">
    <location>
        <begin position="148"/>
        <end position="158"/>
    </location>
</feature>
<feature type="region of interest" description="Disordered" evidence="4">
    <location>
        <begin position="123"/>
        <end position="158"/>
    </location>
</feature>